<dbReference type="RefSeq" id="WP_064904928.1">
    <property type="nucleotide sequence ID" value="NZ_JADLQW010000039.1"/>
</dbReference>
<evidence type="ECO:0000313" key="3">
    <source>
        <dbReference type="Proteomes" id="UP000238356"/>
    </source>
</evidence>
<evidence type="ECO:0000313" key="2">
    <source>
        <dbReference type="EMBL" id="PPJ26359.1"/>
    </source>
</evidence>
<gene>
    <name evidence="2" type="ORF">C5F51_19440</name>
</gene>
<dbReference type="AlphaFoldDB" id="A0A2S6A3D9"/>
<keyword evidence="3" id="KW-1185">Reference proteome</keyword>
<name>A0A2S6A3D9_9NOCA</name>
<sequence length="255" mass="26222">MTEPAAVTVADTVRWLHEEGLVRLAGVGERSLHPIAAFTIDVATGMVGAHPASGASSDVSTFAADDLPHPVGSPKRLVIVGVTTSESMLVVDLAAALTISINADQPEAAARSWVLQLLLNPEITISTNSAEVAIGNSPRCRRSFIPGGGATIINIDDMNPPLTTVTLNGAEGPDHLDVEPDGTGEMYLGSRFWSLRQVMTVGDAAWSELVDRMSGTGESPAGSNEPPPAASVAPPAGAVAPPPRGALAPELSEGR</sequence>
<organism evidence="2 3">
    <name type="scientific">Nocardia nova</name>
    <dbReference type="NCBI Taxonomy" id="37330"/>
    <lineage>
        <taxon>Bacteria</taxon>
        <taxon>Bacillati</taxon>
        <taxon>Actinomycetota</taxon>
        <taxon>Actinomycetes</taxon>
        <taxon>Mycobacteriales</taxon>
        <taxon>Nocardiaceae</taxon>
        <taxon>Nocardia</taxon>
    </lineage>
</organism>
<dbReference type="GeneID" id="66722348"/>
<dbReference type="EMBL" id="PSZD01000012">
    <property type="protein sequence ID" value="PPJ26359.1"/>
    <property type="molecule type" value="Genomic_DNA"/>
</dbReference>
<accession>A0A2S6A3D9</accession>
<evidence type="ECO:0000256" key="1">
    <source>
        <dbReference type="SAM" id="MobiDB-lite"/>
    </source>
</evidence>
<proteinExistence type="predicted"/>
<reference evidence="2 3" key="1">
    <citation type="submission" date="2018-02" db="EMBL/GenBank/DDBJ databases">
        <title>8 Nocardia nova and 1 Nocardia cyriacigeorgica strain used for evolution to TMP-SMX.</title>
        <authorList>
            <person name="Mehta H."/>
            <person name="Weng J."/>
            <person name="Shamoo Y."/>
        </authorList>
    </citation>
    <scope>NUCLEOTIDE SEQUENCE [LARGE SCALE GENOMIC DNA]</scope>
    <source>
        <strain evidence="2 3">BAA2227</strain>
    </source>
</reference>
<feature type="compositionally biased region" description="Low complexity" evidence="1">
    <location>
        <begin position="230"/>
        <end position="249"/>
    </location>
</feature>
<dbReference type="Proteomes" id="UP000238356">
    <property type="component" value="Unassembled WGS sequence"/>
</dbReference>
<protein>
    <submittedName>
        <fullName evidence="2">Uncharacterized protein</fullName>
    </submittedName>
</protein>
<feature type="region of interest" description="Disordered" evidence="1">
    <location>
        <begin position="213"/>
        <end position="255"/>
    </location>
</feature>
<comment type="caution">
    <text evidence="2">The sequence shown here is derived from an EMBL/GenBank/DDBJ whole genome shotgun (WGS) entry which is preliminary data.</text>
</comment>